<dbReference type="Proteomes" id="UP001060085">
    <property type="component" value="Linkage Group LG05"/>
</dbReference>
<dbReference type="EMBL" id="CM044705">
    <property type="protein sequence ID" value="KAI5664358.1"/>
    <property type="molecule type" value="Genomic_DNA"/>
</dbReference>
<name>A0ACC0AY47_CATRO</name>
<evidence type="ECO:0000313" key="2">
    <source>
        <dbReference type="Proteomes" id="UP001060085"/>
    </source>
</evidence>
<sequence length="189" mass="20972">MPTTIIVFGKEDCPPGELDDSGYSHQSMDWHFFHSNYALQVLTGRVKVRLSSLRLTTPDCFHKRVCHPDLDHPLQTEARIVRELVLVCKKLDLTEQDTGLSLFRSISSQSFAFVWLKVAPSVSSPKITSESAAKEEESSIGEPSSFSLDPSKSATDRFPLALLAEGIQACFGPKFTSPLTFICDPSFFV</sequence>
<proteinExistence type="predicted"/>
<keyword evidence="2" id="KW-1185">Reference proteome</keyword>
<accession>A0ACC0AY47</accession>
<protein>
    <submittedName>
        <fullName evidence="1">Uncharacterized protein</fullName>
    </submittedName>
</protein>
<reference evidence="2" key="1">
    <citation type="journal article" date="2023" name="Nat. Plants">
        <title>Single-cell RNA sequencing provides a high-resolution roadmap for understanding the multicellular compartmentation of specialized metabolism.</title>
        <authorList>
            <person name="Sun S."/>
            <person name="Shen X."/>
            <person name="Li Y."/>
            <person name="Li Y."/>
            <person name="Wang S."/>
            <person name="Li R."/>
            <person name="Zhang H."/>
            <person name="Shen G."/>
            <person name="Guo B."/>
            <person name="Wei J."/>
            <person name="Xu J."/>
            <person name="St-Pierre B."/>
            <person name="Chen S."/>
            <person name="Sun C."/>
        </authorList>
    </citation>
    <scope>NUCLEOTIDE SEQUENCE [LARGE SCALE GENOMIC DNA]</scope>
</reference>
<organism evidence="1 2">
    <name type="scientific">Catharanthus roseus</name>
    <name type="common">Madagascar periwinkle</name>
    <name type="synonym">Vinca rosea</name>
    <dbReference type="NCBI Taxonomy" id="4058"/>
    <lineage>
        <taxon>Eukaryota</taxon>
        <taxon>Viridiplantae</taxon>
        <taxon>Streptophyta</taxon>
        <taxon>Embryophyta</taxon>
        <taxon>Tracheophyta</taxon>
        <taxon>Spermatophyta</taxon>
        <taxon>Magnoliopsida</taxon>
        <taxon>eudicotyledons</taxon>
        <taxon>Gunneridae</taxon>
        <taxon>Pentapetalae</taxon>
        <taxon>asterids</taxon>
        <taxon>lamiids</taxon>
        <taxon>Gentianales</taxon>
        <taxon>Apocynaceae</taxon>
        <taxon>Rauvolfioideae</taxon>
        <taxon>Vinceae</taxon>
        <taxon>Catharanthinae</taxon>
        <taxon>Catharanthus</taxon>
    </lineage>
</organism>
<evidence type="ECO:0000313" key="1">
    <source>
        <dbReference type="EMBL" id="KAI5664358.1"/>
    </source>
</evidence>
<gene>
    <name evidence="1" type="ORF">M9H77_23681</name>
</gene>
<comment type="caution">
    <text evidence="1">The sequence shown here is derived from an EMBL/GenBank/DDBJ whole genome shotgun (WGS) entry which is preliminary data.</text>
</comment>